<name>A0AAV4WLC3_CAEEX</name>
<evidence type="ECO:0000313" key="1">
    <source>
        <dbReference type="EMBL" id="GIY83123.1"/>
    </source>
</evidence>
<sequence>MGLEEKMPRRQ</sequence>
<dbReference type="EMBL" id="BPLR01016342">
    <property type="protein sequence ID" value="GIY83123.1"/>
    <property type="molecule type" value="Genomic_DNA"/>
</dbReference>
<keyword evidence="2" id="KW-1185">Reference proteome</keyword>
<proteinExistence type="predicted"/>
<comment type="caution">
    <text evidence="1">The sequence shown here is derived from an EMBL/GenBank/DDBJ whole genome shotgun (WGS) entry which is preliminary data.</text>
</comment>
<feature type="non-terminal residue" evidence="1">
    <location>
        <position position="11"/>
    </location>
</feature>
<accession>A0AAV4WLC3</accession>
<reference evidence="1 2" key="1">
    <citation type="submission" date="2021-06" db="EMBL/GenBank/DDBJ databases">
        <title>Caerostris extrusa draft genome.</title>
        <authorList>
            <person name="Kono N."/>
            <person name="Arakawa K."/>
        </authorList>
    </citation>
    <scope>NUCLEOTIDE SEQUENCE [LARGE SCALE GENOMIC DNA]</scope>
</reference>
<dbReference type="Proteomes" id="UP001054945">
    <property type="component" value="Unassembled WGS sequence"/>
</dbReference>
<organism evidence="1 2">
    <name type="scientific">Caerostris extrusa</name>
    <name type="common">Bark spider</name>
    <name type="synonym">Caerostris bankana</name>
    <dbReference type="NCBI Taxonomy" id="172846"/>
    <lineage>
        <taxon>Eukaryota</taxon>
        <taxon>Metazoa</taxon>
        <taxon>Ecdysozoa</taxon>
        <taxon>Arthropoda</taxon>
        <taxon>Chelicerata</taxon>
        <taxon>Arachnida</taxon>
        <taxon>Araneae</taxon>
        <taxon>Araneomorphae</taxon>
        <taxon>Entelegynae</taxon>
        <taxon>Araneoidea</taxon>
        <taxon>Araneidae</taxon>
        <taxon>Caerostris</taxon>
    </lineage>
</organism>
<protein>
    <submittedName>
        <fullName evidence="1">Uncharacterized protein</fullName>
    </submittedName>
</protein>
<gene>
    <name evidence="1" type="ORF">CEXT_227001</name>
</gene>
<evidence type="ECO:0000313" key="2">
    <source>
        <dbReference type="Proteomes" id="UP001054945"/>
    </source>
</evidence>